<organism evidence="1 2">
    <name type="scientific">Helicostylum pulchrum</name>
    <dbReference type="NCBI Taxonomy" id="562976"/>
    <lineage>
        <taxon>Eukaryota</taxon>
        <taxon>Fungi</taxon>
        <taxon>Fungi incertae sedis</taxon>
        <taxon>Mucoromycota</taxon>
        <taxon>Mucoromycotina</taxon>
        <taxon>Mucoromycetes</taxon>
        <taxon>Mucorales</taxon>
        <taxon>Mucorineae</taxon>
        <taxon>Mucoraceae</taxon>
        <taxon>Helicostylum</taxon>
    </lineage>
</organism>
<evidence type="ECO:0000313" key="1">
    <source>
        <dbReference type="EMBL" id="GAA5795952.1"/>
    </source>
</evidence>
<dbReference type="EMBL" id="BAABUJ010000005">
    <property type="protein sequence ID" value="GAA5795952.1"/>
    <property type="molecule type" value="Genomic_DNA"/>
</dbReference>
<name>A0ABP9XPD0_9FUNG</name>
<reference evidence="1 2" key="1">
    <citation type="submission" date="2024-04" db="EMBL/GenBank/DDBJ databases">
        <title>genome sequences of Mucor flavus KT1a and Helicostylum pulchrum KT1b strains isolation_sourced from the surface of a dry-aged beef.</title>
        <authorList>
            <person name="Toyotome T."/>
            <person name="Hosono M."/>
            <person name="Torimaru M."/>
            <person name="Fukuda K."/>
            <person name="Mikami N."/>
        </authorList>
    </citation>
    <scope>NUCLEOTIDE SEQUENCE [LARGE SCALE GENOMIC DNA]</scope>
    <source>
        <strain evidence="1 2">KT1b</strain>
    </source>
</reference>
<comment type="caution">
    <text evidence="1">The sequence shown here is derived from an EMBL/GenBank/DDBJ whole genome shotgun (WGS) entry which is preliminary data.</text>
</comment>
<protein>
    <submittedName>
        <fullName evidence="1">Uncharacterized protein</fullName>
    </submittedName>
</protein>
<dbReference type="Gene3D" id="3.90.226.10">
    <property type="entry name" value="2-enoyl-CoA Hydratase, Chain A, domain 1"/>
    <property type="match status" value="1"/>
</dbReference>
<gene>
    <name evidence="1" type="ORF">HPULCUR_001317</name>
</gene>
<sequence length="112" mass="12726">MNTPMITFINGITEYLEDSLINLEQPNDNNIRKNIENFAIKPDDTPVSNIMQGRNRDIIDRCFQFDTVAEILGVLEKEGSEFSLNTMNEICLSGSQRPNDCYMTIAVFSSQL</sequence>
<dbReference type="Proteomes" id="UP001476247">
    <property type="component" value="Unassembled WGS sequence"/>
</dbReference>
<evidence type="ECO:0000313" key="2">
    <source>
        <dbReference type="Proteomes" id="UP001476247"/>
    </source>
</evidence>
<accession>A0ABP9XPD0</accession>
<keyword evidence="2" id="KW-1185">Reference proteome</keyword>
<proteinExistence type="predicted"/>